<organism evidence="4 5">
    <name type="scientific">Actinacidiphila yanglinensis</name>
    <dbReference type="NCBI Taxonomy" id="310779"/>
    <lineage>
        <taxon>Bacteria</taxon>
        <taxon>Bacillati</taxon>
        <taxon>Actinomycetota</taxon>
        <taxon>Actinomycetes</taxon>
        <taxon>Kitasatosporales</taxon>
        <taxon>Streptomycetaceae</taxon>
        <taxon>Actinacidiphila</taxon>
    </lineage>
</organism>
<dbReference type="InterPro" id="IPR000014">
    <property type="entry name" value="PAS"/>
</dbReference>
<dbReference type="InterPro" id="IPR029016">
    <property type="entry name" value="GAF-like_dom_sf"/>
</dbReference>
<dbReference type="CDD" id="cd00130">
    <property type="entry name" value="PAS"/>
    <property type="match status" value="1"/>
</dbReference>
<dbReference type="Proteomes" id="UP000236754">
    <property type="component" value="Unassembled WGS sequence"/>
</dbReference>
<dbReference type="Gene3D" id="3.60.40.10">
    <property type="entry name" value="PPM-type phosphatase domain"/>
    <property type="match status" value="1"/>
</dbReference>
<evidence type="ECO:0000256" key="1">
    <source>
        <dbReference type="ARBA" id="ARBA00022801"/>
    </source>
</evidence>
<dbReference type="SMART" id="SM00331">
    <property type="entry name" value="PP2C_SIG"/>
    <property type="match status" value="1"/>
</dbReference>
<dbReference type="PANTHER" id="PTHR43156:SF2">
    <property type="entry name" value="STAGE II SPORULATION PROTEIN E"/>
    <property type="match status" value="1"/>
</dbReference>
<dbReference type="Gene3D" id="3.30.450.40">
    <property type="match status" value="1"/>
</dbReference>
<dbReference type="Gene3D" id="3.30.450.20">
    <property type="entry name" value="PAS domain"/>
    <property type="match status" value="1"/>
</dbReference>
<protein>
    <submittedName>
        <fullName evidence="4">PAS fold-containing protein</fullName>
    </submittedName>
</protein>
<keyword evidence="5" id="KW-1185">Reference proteome</keyword>
<keyword evidence="1" id="KW-0378">Hydrolase</keyword>
<dbReference type="Pfam" id="PF08448">
    <property type="entry name" value="PAS_4"/>
    <property type="match status" value="1"/>
</dbReference>
<dbReference type="InterPro" id="IPR003018">
    <property type="entry name" value="GAF"/>
</dbReference>
<feature type="domain" description="PAS" evidence="3">
    <location>
        <begin position="1"/>
        <end position="72"/>
    </location>
</feature>
<dbReference type="PROSITE" id="PS50112">
    <property type="entry name" value="PAS"/>
    <property type="match status" value="1"/>
</dbReference>
<dbReference type="Pfam" id="PF01590">
    <property type="entry name" value="GAF"/>
    <property type="match status" value="1"/>
</dbReference>
<evidence type="ECO:0000256" key="2">
    <source>
        <dbReference type="SAM" id="MobiDB-lite"/>
    </source>
</evidence>
<dbReference type="EMBL" id="FNVU01000034">
    <property type="protein sequence ID" value="SEG95735.1"/>
    <property type="molecule type" value="Genomic_DNA"/>
</dbReference>
<reference evidence="4 5" key="1">
    <citation type="submission" date="2016-10" db="EMBL/GenBank/DDBJ databases">
        <authorList>
            <person name="de Groot N.N."/>
        </authorList>
    </citation>
    <scope>NUCLEOTIDE SEQUENCE [LARGE SCALE GENOMIC DNA]</scope>
    <source>
        <strain evidence="4 5">CGMCC 4.2023</strain>
    </source>
</reference>
<evidence type="ECO:0000259" key="3">
    <source>
        <dbReference type="PROSITE" id="PS50112"/>
    </source>
</evidence>
<evidence type="ECO:0000313" key="5">
    <source>
        <dbReference type="Proteomes" id="UP000236754"/>
    </source>
</evidence>
<gene>
    <name evidence="4" type="ORF">SAMN05216223_13458</name>
</gene>
<feature type="compositionally biased region" description="Basic residues" evidence="2">
    <location>
        <begin position="534"/>
        <end position="543"/>
    </location>
</feature>
<proteinExistence type="predicted"/>
<accession>A0A1H6EFZ9</accession>
<feature type="region of interest" description="Disordered" evidence="2">
    <location>
        <begin position="474"/>
        <end position="574"/>
    </location>
</feature>
<dbReference type="InterPro" id="IPR035965">
    <property type="entry name" value="PAS-like_dom_sf"/>
</dbReference>
<dbReference type="PANTHER" id="PTHR43156">
    <property type="entry name" value="STAGE II SPORULATION PROTEIN E-RELATED"/>
    <property type="match status" value="1"/>
</dbReference>
<dbReference type="FunFam" id="3.30.450.40:FF:000035">
    <property type="entry name" value="PAS sensor protein"/>
    <property type="match status" value="1"/>
</dbReference>
<dbReference type="InterPro" id="IPR001932">
    <property type="entry name" value="PPM-type_phosphatase-like_dom"/>
</dbReference>
<dbReference type="AlphaFoldDB" id="A0A1H6EFZ9"/>
<dbReference type="SUPFAM" id="SSF55781">
    <property type="entry name" value="GAF domain-like"/>
    <property type="match status" value="1"/>
</dbReference>
<dbReference type="SUPFAM" id="SSF55785">
    <property type="entry name" value="PYP-like sensor domain (PAS domain)"/>
    <property type="match status" value="1"/>
</dbReference>
<evidence type="ECO:0000313" key="4">
    <source>
        <dbReference type="EMBL" id="SEG95735.1"/>
    </source>
</evidence>
<dbReference type="InterPro" id="IPR052016">
    <property type="entry name" value="Bact_Sigma-Reg"/>
</dbReference>
<dbReference type="InterPro" id="IPR036457">
    <property type="entry name" value="PPM-type-like_dom_sf"/>
</dbReference>
<dbReference type="SMART" id="SM00065">
    <property type="entry name" value="GAF"/>
    <property type="match status" value="1"/>
</dbReference>
<name>A0A1H6EFZ9_9ACTN</name>
<dbReference type="InterPro" id="IPR013656">
    <property type="entry name" value="PAS_4"/>
</dbReference>
<dbReference type="Pfam" id="PF07228">
    <property type="entry name" value="SpoIIE"/>
    <property type="match status" value="1"/>
</dbReference>
<dbReference type="GO" id="GO:0016791">
    <property type="term" value="F:phosphatase activity"/>
    <property type="evidence" value="ECO:0007669"/>
    <property type="project" value="TreeGrafter"/>
</dbReference>
<sequence length="574" mass="61686">MNDVLGDVEAGAYTVDGQGVITAVNPRGEVLLARPARDLVGQDAHDLLHRDSSGRQADRVGCRALQAMLAGRTAPEQAGWFERGDGSLLPVSWLVTPLRRGKESTGALVVFHQPSVASADREQGLAVASLSELERLALLAETTSRLTTTLDPDAALRRLAQIVVPRLADWVVVDLRAEGGEVWRRLVVRSANGGLTDRADLCGPLPPVPADSPLPLAAALRGGAAKLATPATYEGDLHSGLALEQRRLFAATGIQSAVIGPIRGPREVLGALTLGRTQDAARFNSDDIALLEDIALRTGISLENARLYQRQVRVAQTMQHHLLPKLPLVPHLETAARYLSAPDASQVGGDWYDMFPLRDGSFALAIGDVAGHDLEAAAGMAQLRNMVRAQAWARWENPGSIIGQLDETAEHLTTVSMATLVFGRLHRDTSGTWRLQWTNAGHLPPLLIDYNGQARFLTDGHGLLLGTGISPERPDAAIDLPPPVHSAPVYRRPGGGSTRVHRRGAGTPAPPRRRPRPPPPGLLLRSDPQSRTPRGQRRRRGHARPTSTSPAERPPMTPVEARPAQIRVSGHGVF</sequence>